<dbReference type="EMBL" id="KB206169">
    <property type="protein sequence ID" value="ELP95020.1"/>
    <property type="molecule type" value="Genomic_DNA"/>
</dbReference>
<gene>
    <name evidence="2" type="ORF">EIN_252340</name>
</gene>
<keyword evidence="1" id="KW-0472">Membrane</keyword>
<evidence type="ECO:0000313" key="2">
    <source>
        <dbReference type="EMBL" id="ELP95020.1"/>
    </source>
</evidence>
<evidence type="ECO:0000256" key="1">
    <source>
        <dbReference type="SAM" id="Phobius"/>
    </source>
</evidence>
<feature type="transmembrane region" description="Helical" evidence="1">
    <location>
        <begin position="535"/>
        <end position="559"/>
    </location>
</feature>
<dbReference type="OMA" id="YEYAMNI"/>
<sequence length="570" mass="64148">MPKQKQGKIDKQKEEENEMKKMKVAGITSKFFYTFKMPSFVGMIMTIALISTALVLPLIGKGPKKTISSIKKMLGDSLPLFDLDELNLEDVYYYLTLSDRVNFTAKLPDLELQDLNIKEQPISNLYYLTMLAEKYELDLDDFVNETTKFYKDYAFIDDLEMDEENLEGTVIKKAKPQSVEACYYAVQIMKKTGEFKKFVGTEEYAKMIKFVLKMQATSGLLYNNKNTETDMKILKYAIELLSEAKRYDLFQKDVSSALDRIKVVYDVTLNLDGSYDFYLEDNPSCFGTAYGVLGRKLLGLSIEDTTRQYLTSCVTEKGALIYRDEKETDVETGLAIDLALSGLTEIQGSTKEGVSTVSCVFIGVAVISFLSNSVDTNTLKEVIITYSIFILGNVVSYVFREKTLQLFLVVPTLISLVKSIQRVESWKKHAMFWLITLTPASVIGCVTYLIDAFFPALIVSMSAEYLVFFVLAVVMYFSQIVCYQLFGEKHKNMWYIDASQIAFHFAFIVAALMLGASDNIDFVFSTMQLTGSTSYFLVGVPCIGYALALAANIFSVPAVSIATQILAKSE</sequence>
<evidence type="ECO:0000313" key="3">
    <source>
        <dbReference type="Proteomes" id="UP000014680"/>
    </source>
</evidence>
<reference evidence="2 3" key="1">
    <citation type="submission" date="2012-10" db="EMBL/GenBank/DDBJ databases">
        <authorList>
            <person name="Zafar N."/>
            <person name="Inman J."/>
            <person name="Hall N."/>
            <person name="Lorenzi H."/>
            <person name="Caler E."/>
        </authorList>
    </citation>
    <scope>NUCLEOTIDE SEQUENCE [LARGE SCALE GENOMIC DNA]</scope>
    <source>
        <strain evidence="2 3">IP1</strain>
    </source>
</reference>
<feature type="transmembrane region" description="Helical" evidence="1">
    <location>
        <begin position="465"/>
        <end position="486"/>
    </location>
</feature>
<dbReference type="InterPro" id="IPR008930">
    <property type="entry name" value="Terpenoid_cyclase/PrenylTrfase"/>
</dbReference>
<proteinExistence type="predicted"/>
<keyword evidence="1" id="KW-1133">Transmembrane helix</keyword>
<dbReference type="AlphaFoldDB" id="A0A0A1UEN5"/>
<dbReference type="SUPFAM" id="SSF48239">
    <property type="entry name" value="Terpenoid cyclases/Protein prenyltransferases"/>
    <property type="match status" value="1"/>
</dbReference>
<dbReference type="Proteomes" id="UP000014680">
    <property type="component" value="Unassembled WGS sequence"/>
</dbReference>
<dbReference type="OrthoDB" id="29648at2759"/>
<feature type="transmembrane region" description="Helical" evidence="1">
    <location>
        <begin position="40"/>
        <end position="60"/>
    </location>
</feature>
<dbReference type="RefSeq" id="XP_004261791.1">
    <property type="nucleotide sequence ID" value="XM_004261743.1"/>
</dbReference>
<keyword evidence="1" id="KW-0812">Transmembrane</keyword>
<accession>A0A0A1UEN5</accession>
<dbReference type="KEGG" id="eiv:EIN_252340"/>
<organism evidence="2 3">
    <name type="scientific">Entamoeba invadens IP1</name>
    <dbReference type="NCBI Taxonomy" id="370355"/>
    <lineage>
        <taxon>Eukaryota</taxon>
        <taxon>Amoebozoa</taxon>
        <taxon>Evosea</taxon>
        <taxon>Archamoebae</taxon>
        <taxon>Mastigamoebida</taxon>
        <taxon>Entamoebidae</taxon>
        <taxon>Entamoeba</taxon>
    </lineage>
</organism>
<name>A0A0A1UEN5_ENTIV</name>
<feature type="transmembrane region" description="Helical" evidence="1">
    <location>
        <begin position="493"/>
        <end position="515"/>
    </location>
</feature>
<dbReference type="GeneID" id="14893810"/>
<dbReference type="VEuPathDB" id="AmoebaDB:EIN_252340"/>
<feature type="transmembrane region" description="Helical" evidence="1">
    <location>
        <begin position="382"/>
        <end position="398"/>
    </location>
</feature>
<feature type="transmembrane region" description="Helical" evidence="1">
    <location>
        <begin position="353"/>
        <end position="370"/>
    </location>
</feature>
<keyword evidence="3" id="KW-1185">Reference proteome</keyword>
<protein>
    <submittedName>
        <fullName evidence="2">Uncharacterized protein</fullName>
    </submittedName>
</protein>
<feature type="transmembrane region" description="Helical" evidence="1">
    <location>
        <begin position="432"/>
        <end position="459"/>
    </location>
</feature>